<dbReference type="PANTHER" id="PTHR30408:SF12">
    <property type="entry name" value="TYPE I RESTRICTION ENZYME MJAVIII SPECIFICITY SUBUNIT"/>
    <property type="match status" value="1"/>
</dbReference>
<gene>
    <name evidence="6" type="ORF">D9K80_16215</name>
</gene>
<dbReference type="Pfam" id="PF01420">
    <property type="entry name" value="Methylase_S"/>
    <property type="match status" value="1"/>
</dbReference>
<dbReference type="InterPro" id="IPR000055">
    <property type="entry name" value="Restrct_endonuc_typeI_TRD"/>
</dbReference>
<dbReference type="InterPro" id="IPR052021">
    <property type="entry name" value="Type-I_RS_S_subunit"/>
</dbReference>
<dbReference type="CDD" id="cd17264">
    <property type="entry name" value="RMtype1_S_Eco3763I-TRD2-CR2_like"/>
    <property type="match status" value="1"/>
</dbReference>
<evidence type="ECO:0000313" key="6">
    <source>
        <dbReference type="EMBL" id="RLL30041.1"/>
    </source>
</evidence>
<protein>
    <submittedName>
        <fullName evidence="6">Restriction endonuclease subunit S</fullName>
    </submittedName>
</protein>
<dbReference type="GO" id="GO:0004519">
    <property type="term" value="F:endonuclease activity"/>
    <property type="evidence" value="ECO:0007669"/>
    <property type="project" value="UniProtKB-KW"/>
</dbReference>
<dbReference type="Proteomes" id="UP000267166">
    <property type="component" value="Unassembled WGS sequence"/>
</dbReference>
<dbReference type="InterPro" id="IPR044946">
    <property type="entry name" value="Restrct_endonuc_typeI_TRD_sf"/>
</dbReference>
<evidence type="ECO:0000256" key="1">
    <source>
        <dbReference type="ARBA" id="ARBA00010923"/>
    </source>
</evidence>
<keyword evidence="6" id="KW-0540">Nuclease</keyword>
<feature type="non-terminal residue" evidence="6">
    <location>
        <position position="1"/>
    </location>
</feature>
<dbReference type="GO" id="GO:0009307">
    <property type="term" value="P:DNA restriction-modification system"/>
    <property type="evidence" value="ECO:0007669"/>
    <property type="project" value="UniProtKB-KW"/>
</dbReference>
<keyword evidence="6" id="KW-0255">Endonuclease</keyword>
<dbReference type="EMBL" id="RCHD01000058">
    <property type="protein sequence ID" value="RLL30041.1"/>
    <property type="molecule type" value="Genomic_DNA"/>
</dbReference>
<evidence type="ECO:0000259" key="5">
    <source>
        <dbReference type="Pfam" id="PF01420"/>
    </source>
</evidence>
<keyword evidence="4" id="KW-0175">Coiled coil</keyword>
<keyword evidence="3" id="KW-0238">DNA-binding</keyword>
<reference evidence="6 7" key="1">
    <citation type="submission" date="2018-09" db="EMBL/GenBank/DDBJ databases">
        <title>The draft genome of Acinetobacter sp. strains.</title>
        <authorList>
            <person name="Qin J."/>
            <person name="Feng Y."/>
            <person name="Zong Z."/>
        </authorList>
    </citation>
    <scope>NUCLEOTIDE SEQUENCE [LARGE SCALE GENOMIC DNA]</scope>
    <source>
        <strain evidence="6 7">WCHAc060003</strain>
    </source>
</reference>
<dbReference type="GO" id="GO:0003677">
    <property type="term" value="F:DNA binding"/>
    <property type="evidence" value="ECO:0007669"/>
    <property type="project" value="UniProtKB-KW"/>
</dbReference>
<accession>A0A498CT26</accession>
<evidence type="ECO:0000256" key="2">
    <source>
        <dbReference type="ARBA" id="ARBA00022747"/>
    </source>
</evidence>
<dbReference type="PANTHER" id="PTHR30408">
    <property type="entry name" value="TYPE-1 RESTRICTION ENZYME ECOKI SPECIFICITY PROTEIN"/>
    <property type="match status" value="1"/>
</dbReference>
<evidence type="ECO:0000256" key="3">
    <source>
        <dbReference type="ARBA" id="ARBA00023125"/>
    </source>
</evidence>
<keyword evidence="6" id="KW-0378">Hydrolase</keyword>
<dbReference type="RefSeq" id="WP_147435280.1">
    <property type="nucleotide sequence ID" value="NZ_RCHD01000058.1"/>
</dbReference>
<keyword evidence="2" id="KW-0680">Restriction system</keyword>
<proteinExistence type="inferred from homology"/>
<dbReference type="SUPFAM" id="SSF116734">
    <property type="entry name" value="DNA methylase specificity domain"/>
    <property type="match status" value="2"/>
</dbReference>
<dbReference type="Gene3D" id="3.90.220.20">
    <property type="entry name" value="DNA methylase specificity domains"/>
    <property type="match status" value="1"/>
</dbReference>
<comment type="caution">
    <text evidence="6">The sequence shown here is derived from an EMBL/GenBank/DDBJ whole genome shotgun (WGS) entry which is preliminary data.</text>
</comment>
<evidence type="ECO:0000313" key="7">
    <source>
        <dbReference type="Proteomes" id="UP000267166"/>
    </source>
</evidence>
<sequence>EQSKISRFFQNIDQSIALHEKKLTQTQNLKKAMLEKMFPKQGSNRPEIRLKGFSGDWDQHELGEHSEMFNGDRGVNYPSSDDMVKVGIPFINAGDLEDGRVNLQNANKITRYKYNQLNGAKIKFGDIVYCLRGTLGKNAFIDNFNEGTVASSLVVIRPKNILGAYLFQVLNTDIEYRQRTLCDEGAAQPNLSAKNLAGFMIPVPSIEEQKAIGCFFNKLDETLNLQQQQLQTLKNLKQALLEKMFV</sequence>
<organism evidence="6 7">
    <name type="scientific">Acinetobacter cumulans</name>
    <dbReference type="NCBI Taxonomy" id="2136182"/>
    <lineage>
        <taxon>Bacteria</taxon>
        <taxon>Pseudomonadati</taxon>
        <taxon>Pseudomonadota</taxon>
        <taxon>Gammaproteobacteria</taxon>
        <taxon>Moraxellales</taxon>
        <taxon>Moraxellaceae</taxon>
        <taxon>Acinetobacter</taxon>
    </lineage>
</organism>
<feature type="coiled-coil region" evidence="4">
    <location>
        <begin position="216"/>
        <end position="243"/>
    </location>
</feature>
<name>A0A498CT26_9GAMM</name>
<evidence type="ECO:0000256" key="4">
    <source>
        <dbReference type="SAM" id="Coils"/>
    </source>
</evidence>
<comment type="similarity">
    <text evidence="1">Belongs to the type-I restriction system S methylase family.</text>
</comment>
<dbReference type="AlphaFoldDB" id="A0A498CT26"/>
<feature type="domain" description="Type I restriction modification DNA specificity" evidence="5">
    <location>
        <begin position="56"/>
        <end position="234"/>
    </location>
</feature>